<proteinExistence type="predicted"/>
<keyword evidence="1" id="KW-0812">Transmembrane</keyword>
<name>A0A199UMX9_ANACO</name>
<keyword evidence="1" id="KW-1133">Transmembrane helix</keyword>
<dbReference type="Proteomes" id="UP000092600">
    <property type="component" value="Unassembled WGS sequence"/>
</dbReference>
<sequence length="222" mass="24601">MTRAEGSLNGDCSEVDPRARKASMSPFGILLLDYFEAAPSPNFDGRISPVRGLMGPPLPPDRGLISCLSSLIRGLYAFSEKRGLLRPLKSMVGVPLELVIFGLFMCLISPWLLVTMSSRISPLYSPHANVHLLQETYFGNIHKPVAKNEVKAYLYLLLGAVKRRRILSHNWFPGRRSSISFSISNTNSSTVREGKRANGEEQYCGQMVGEGWKGVNDSSRKL</sequence>
<evidence type="ECO:0000313" key="3">
    <source>
        <dbReference type="Proteomes" id="UP000092600"/>
    </source>
</evidence>
<dbReference type="EMBL" id="LSRQ01006554">
    <property type="protein sequence ID" value="OAY66021.1"/>
    <property type="molecule type" value="Genomic_DNA"/>
</dbReference>
<organism evidence="2 3">
    <name type="scientific">Ananas comosus</name>
    <name type="common">Pineapple</name>
    <name type="synonym">Ananas ananas</name>
    <dbReference type="NCBI Taxonomy" id="4615"/>
    <lineage>
        <taxon>Eukaryota</taxon>
        <taxon>Viridiplantae</taxon>
        <taxon>Streptophyta</taxon>
        <taxon>Embryophyta</taxon>
        <taxon>Tracheophyta</taxon>
        <taxon>Spermatophyta</taxon>
        <taxon>Magnoliopsida</taxon>
        <taxon>Liliopsida</taxon>
        <taxon>Poales</taxon>
        <taxon>Bromeliaceae</taxon>
        <taxon>Bromelioideae</taxon>
        <taxon>Ananas</taxon>
    </lineage>
</organism>
<comment type="caution">
    <text evidence="2">The sequence shown here is derived from an EMBL/GenBank/DDBJ whole genome shotgun (WGS) entry which is preliminary data.</text>
</comment>
<evidence type="ECO:0000256" key="1">
    <source>
        <dbReference type="SAM" id="Phobius"/>
    </source>
</evidence>
<gene>
    <name evidence="2" type="ORF">ACMD2_04869</name>
</gene>
<accession>A0A199UMX9</accession>
<feature type="transmembrane region" description="Helical" evidence="1">
    <location>
        <begin position="91"/>
        <end position="113"/>
    </location>
</feature>
<evidence type="ECO:0000313" key="2">
    <source>
        <dbReference type="EMBL" id="OAY66021.1"/>
    </source>
</evidence>
<protein>
    <submittedName>
        <fullName evidence="2">Uncharacterized protein</fullName>
    </submittedName>
</protein>
<keyword evidence="1" id="KW-0472">Membrane</keyword>
<dbReference type="AlphaFoldDB" id="A0A199UMX9"/>
<reference evidence="2 3" key="1">
    <citation type="journal article" date="2016" name="DNA Res.">
        <title>The draft genome of MD-2 pineapple using hybrid error correction of long reads.</title>
        <authorList>
            <person name="Redwan R.M."/>
            <person name="Saidin A."/>
            <person name="Kumar S.V."/>
        </authorList>
    </citation>
    <scope>NUCLEOTIDE SEQUENCE [LARGE SCALE GENOMIC DNA]</scope>
    <source>
        <strain evidence="3">cv. MD2</strain>
        <tissue evidence="2">Leaf</tissue>
    </source>
</reference>